<feature type="compositionally biased region" description="Acidic residues" evidence="1">
    <location>
        <begin position="97"/>
        <end position="111"/>
    </location>
</feature>
<accession>A0A4R8TQ27</accession>
<dbReference type="EMBL" id="QAPF01000029">
    <property type="protein sequence ID" value="TEA20713.1"/>
    <property type="molecule type" value="Genomic_DNA"/>
</dbReference>
<feature type="region of interest" description="Disordered" evidence="1">
    <location>
        <begin position="81"/>
        <end position="120"/>
    </location>
</feature>
<organism evidence="2 3">
    <name type="scientific">Colletotrichum sidae</name>
    <dbReference type="NCBI Taxonomy" id="1347389"/>
    <lineage>
        <taxon>Eukaryota</taxon>
        <taxon>Fungi</taxon>
        <taxon>Dikarya</taxon>
        <taxon>Ascomycota</taxon>
        <taxon>Pezizomycotina</taxon>
        <taxon>Sordariomycetes</taxon>
        <taxon>Hypocreomycetidae</taxon>
        <taxon>Glomerellales</taxon>
        <taxon>Glomerellaceae</taxon>
        <taxon>Colletotrichum</taxon>
        <taxon>Colletotrichum orbiculare species complex</taxon>
    </lineage>
</organism>
<dbReference type="AlphaFoldDB" id="A0A4R8TQ27"/>
<evidence type="ECO:0000256" key="1">
    <source>
        <dbReference type="SAM" id="MobiDB-lite"/>
    </source>
</evidence>
<protein>
    <submittedName>
        <fullName evidence="2">Uncharacterized protein</fullName>
    </submittedName>
</protein>
<comment type="caution">
    <text evidence="2">The sequence shown here is derived from an EMBL/GenBank/DDBJ whole genome shotgun (WGS) entry which is preliminary data.</text>
</comment>
<gene>
    <name evidence="2" type="ORF">C8034_v008111</name>
</gene>
<name>A0A4R8TQ27_9PEZI</name>
<sequence>MVAQVHTLAERQQVYLACRSIFYGHNAQPRKPSKFQNVIVRHKASLGPLVENLGKAKVVNIIHHLLKDKIFRHEERARAEFPGIFNETTEGDYKGEGEDERDDEDESEDEDKGWIAARPV</sequence>
<proteinExistence type="predicted"/>
<evidence type="ECO:0000313" key="3">
    <source>
        <dbReference type="Proteomes" id="UP000295604"/>
    </source>
</evidence>
<dbReference type="Proteomes" id="UP000295604">
    <property type="component" value="Unassembled WGS sequence"/>
</dbReference>
<keyword evidence="3" id="KW-1185">Reference proteome</keyword>
<evidence type="ECO:0000313" key="2">
    <source>
        <dbReference type="EMBL" id="TEA20713.1"/>
    </source>
</evidence>
<reference evidence="2 3" key="1">
    <citation type="submission" date="2018-11" db="EMBL/GenBank/DDBJ databases">
        <title>Genome sequence and assembly of Colletotrichum sidae.</title>
        <authorList>
            <person name="Gan P."/>
            <person name="Shirasu K."/>
        </authorList>
    </citation>
    <scope>NUCLEOTIDE SEQUENCE [LARGE SCALE GENOMIC DNA]</scope>
    <source>
        <strain evidence="2 3">CBS 518.97</strain>
    </source>
</reference>